<comment type="caution">
    <text evidence="4">The sequence shown here is derived from an EMBL/GenBank/DDBJ whole genome shotgun (WGS) entry which is preliminary data.</text>
</comment>
<evidence type="ECO:0000256" key="2">
    <source>
        <dbReference type="SAM" id="SignalP"/>
    </source>
</evidence>
<dbReference type="SMART" id="SM00244">
    <property type="entry name" value="PHB"/>
    <property type="match status" value="1"/>
</dbReference>
<feature type="signal peptide" evidence="2">
    <location>
        <begin position="1"/>
        <end position="20"/>
    </location>
</feature>
<feature type="chain" id="PRO_5044748131" description="Band 7 domain-containing protein" evidence="2">
    <location>
        <begin position="21"/>
        <end position="317"/>
    </location>
</feature>
<dbReference type="FunFam" id="3.30.479.30:FF:000004">
    <property type="entry name" value="Putative membrane protease family, stomatin"/>
    <property type="match status" value="1"/>
</dbReference>
<keyword evidence="5" id="KW-1185">Reference proteome</keyword>
<dbReference type="GO" id="GO:0005886">
    <property type="term" value="C:plasma membrane"/>
    <property type="evidence" value="ECO:0007669"/>
    <property type="project" value="UniProtKB-ARBA"/>
</dbReference>
<dbReference type="PRINTS" id="PR00721">
    <property type="entry name" value="STOMATIN"/>
</dbReference>
<name>A0ABD3NMY8_9STRA</name>
<organism evidence="4 5">
    <name type="scientific">Cyclotella atomus</name>
    <dbReference type="NCBI Taxonomy" id="382360"/>
    <lineage>
        <taxon>Eukaryota</taxon>
        <taxon>Sar</taxon>
        <taxon>Stramenopiles</taxon>
        <taxon>Ochrophyta</taxon>
        <taxon>Bacillariophyta</taxon>
        <taxon>Coscinodiscophyceae</taxon>
        <taxon>Thalassiosirophycidae</taxon>
        <taxon>Stephanodiscales</taxon>
        <taxon>Stephanodiscaceae</taxon>
        <taxon>Cyclotella</taxon>
    </lineage>
</organism>
<dbReference type="InterPro" id="IPR001107">
    <property type="entry name" value="Band_7"/>
</dbReference>
<feature type="domain" description="Band 7" evidence="3">
    <location>
        <begin position="63"/>
        <end position="221"/>
    </location>
</feature>
<dbReference type="InterPro" id="IPR036013">
    <property type="entry name" value="Band_7/SPFH_dom_sf"/>
</dbReference>
<dbReference type="AlphaFoldDB" id="A0ABD3NMY8"/>
<reference evidence="4 5" key="1">
    <citation type="submission" date="2024-10" db="EMBL/GenBank/DDBJ databases">
        <title>Updated reference genomes for cyclostephanoid diatoms.</title>
        <authorList>
            <person name="Roberts W.R."/>
            <person name="Alverson A.J."/>
        </authorList>
    </citation>
    <scope>NUCLEOTIDE SEQUENCE [LARGE SCALE GENOMIC DNA]</scope>
    <source>
        <strain evidence="4 5">AJA010-31</strain>
    </source>
</reference>
<gene>
    <name evidence="4" type="ORF">ACHAWO_004083</name>
</gene>
<dbReference type="InterPro" id="IPR001972">
    <property type="entry name" value="Stomatin_HflK_fam"/>
</dbReference>
<dbReference type="Gene3D" id="3.30.479.30">
    <property type="entry name" value="Band 7 domain"/>
    <property type="match status" value="1"/>
</dbReference>
<dbReference type="GO" id="GO:0098552">
    <property type="term" value="C:side of membrane"/>
    <property type="evidence" value="ECO:0007669"/>
    <property type="project" value="UniProtKB-ARBA"/>
</dbReference>
<dbReference type="CDD" id="cd08829">
    <property type="entry name" value="SPFH_paraslipin"/>
    <property type="match status" value="1"/>
</dbReference>
<dbReference type="Pfam" id="PF01145">
    <property type="entry name" value="Band_7"/>
    <property type="match status" value="1"/>
</dbReference>
<evidence type="ECO:0000259" key="3">
    <source>
        <dbReference type="SMART" id="SM00244"/>
    </source>
</evidence>
<keyword evidence="2" id="KW-0732">Signal</keyword>
<accession>A0ABD3NMY8</accession>
<dbReference type="PANTHER" id="PTHR43327:SF10">
    <property type="entry name" value="STOMATIN-LIKE PROTEIN 2, MITOCHONDRIAL"/>
    <property type="match status" value="1"/>
</dbReference>
<dbReference type="SUPFAM" id="SSF117892">
    <property type="entry name" value="Band 7/SPFH domain"/>
    <property type="match status" value="1"/>
</dbReference>
<dbReference type="EMBL" id="JALLPJ020001064">
    <property type="protein sequence ID" value="KAL3777117.1"/>
    <property type="molecule type" value="Genomic_DNA"/>
</dbReference>
<evidence type="ECO:0000313" key="5">
    <source>
        <dbReference type="Proteomes" id="UP001530400"/>
    </source>
</evidence>
<evidence type="ECO:0000256" key="1">
    <source>
        <dbReference type="ARBA" id="ARBA00008164"/>
    </source>
</evidence>
<dbReference type="Proteomes" id="UP001530400">
    <property type="component" value="Unassembled WGS sequence"/>
</dbReference>
<evidence type="ECO:0000313" key="4">
    <source>
        <dbReference type="EMBL" id="KAL3777117.1"/>
    </source>
</evidence>
<comment type="similarity">
    <text evidence="1">Belongs to the band 7/mec-2 family.</text>
</comment>
<sequence>MKVSFRMITQLFCIYCLSLASPKSISNAYRHNDAFYDPLSRGTSPRKTALKTCLIALSCYSFSCLQVVTSGDECLVERFGKYHRKLGPGWHFVFKPFDVVSFRATTREQVLDVPPQQCYTLDNAPIRADAVVFMRINHIEMAKYQVEDVMGAILNLCLTQLREEVGKLTLDESFSSRERINKELLKDLNAVTATWGVTITRVELQNMEPSKDILAAMELQMAAERKKRAAILRSEGERSTLINEAEGKAAAAVADAEAQRKTVLLNITEILKYVTWDREVYPIRQGIPKSHLQRSYQGLAPQRRIASLCSIGSISAS</sequence>
<dbReference type="InterPro" id="IPR050710">
    <property type="entry name" value="Band7/mec-2_domain"/>
</dbReference>
<protein>
    <recommendedName>
        <fullName evidence="3">Band 7 domain-containing protein</fullName>
    </recommendedName>
</protein>
<dbReference type="PANTHER" id="PTHR43327">
    <property type="entry name" value="STOMATIN-LIKE PROTEIN 2, MITOCHONDRIAL"/>
    <property type="match status" value="1"/>
</dbReference>
<proteinExistence type="inferred from homology"/>